<feature type="domain" description="HTH arsR-type" evidence="4">
    <location>
        <begin position="7"/>
        <end position="103"/>
    </location>
</feature>
<dbReference type="PRINTS" id="PR00778">
    <property type="entry name" value="HTHARSR"/>
</dbReference>
<evidence type="ECO:0000313" key="6">
    <source>
        <dbReference type="Proteomes" id="UP001172708"/>
    </source>
</evidence>
<evidence type="ECO:0000256" key="1">
    <source>
        <dbReference type="ARBA" id="ARBA00023015"/>
    </source>
</evidence>
<evidence type="ECO:0000256" key="3">
    <source>
        <dbReference type="ARBA" id="ARBA00023163"/>
    </source>
</evidence>
<keyword evidence="2" id="KW-0238">DNA-binding</keyword>
<dbReference type="InterPro" id="IPR001845">
    <property type="entry name" value="HTH_ArsR_DNA-bd_dom"/>
</dbReference>
<accession>A0ABT8GD21</accession>
<dbReference type="NCBIfam" id="NF033788">
    <property type="entry name" value="HTH_metalloreg"/>
    <property type="match status" value="1"/>
</dbReference>
<dbReference type="SMART" id="SM00418">
    <property type="entry name" value="HTH_ARSR"/>
    <property type="match status" value="1"/>
</dbReference>
<evidence type="ECO:0000256" key="2">
    <source>
        <dbReference type="ARBA" id="ARBA00023125"/>
    </source>
</evidence>
<reference evidence="5" key="1">
    <citation type="submission" date="2023-06" db="EMBL/GenBank/DDBJ databases">
        <title>Egi l300058.</title>
        <authorList>
            <person name="Gao L."/>
            <person name="Fang B.-Z."/>
            <person name="Li W.-J."/>
        </authorList>
    </citation>
    <scope>NUCLEOTIDE SEQUENCE</scope>
    <source>
        <strain evidence="5">EGI L300058</strain>
    </source>
</reference>
<dbReference type="PANTHER" id="PTHR33154:SF18">
    <property type="entry name" value="ARSENICAL RESISTANCE OPERON REPRESSOR"/>
    <property type="match status" value="1"/>
</dbReference>
<dbReference type="InterPro" id="IPR051081">
    <property type="entry name" value="HTH_MetalResp_TranReg"/>
</dbReference>
<keyword evidence="6" id="KW-1185">Reference proteome</keyword>
<dbReference type="EMBL" id="JAUHQA010000001">
    <property type="protein sequence ID" value="MDN4479323.1"/>
    <property type="molecule type" value="Genomic_DNA"/>
</dbReference>
<sequence>MAVSIGIETGLARSTERVALLEAVSDAVRWTVLDVLSHGPQCVCDLQARVPVPGNLLSYHLKVLREAGLVTASRRGRWVDYAIASDALTRLADALPGVHRTGEP</sequence>
<dbReference type="RefSeq" id="WP_301140450.1">
    <property type="nucleotide sequence ID" value="NZ_JAUHQA010000001.1"/>
</dbReference>
<organism evidence="5 6">
    <name type="scientific">Demequina muriae</name>
    <dbReference type="NCBI Taxonomy" id="3051664"/>
    <lineage>
        <taxon>Bacteria</taxon>
        <taxon>Bacillati</taxon>
        <taxon>Actinomycetota</taxon>
        <taxon>Actinomycetes</taxon>
        <taxon>Micrococcales</taxon>
        <taxon>Demequinaceae</taxon>
        <taxon>Demequina</taxon>
    </lineage>
</organism>
<protein>
    <submittedName>
        <fullName evidence="5">Metalloregulator ArsR/SmtB family transcription factor</fullName>
    </submittedName>
</protein>
<dbReference type="SUPFAM" id="SSF46785">
    <property type="entry name" value="Winged helix' DNA-binding domain"/>
    <property type="match status" value="1"/>
</dbReference>
<evidence type="ECO:0000313" key="5">
    <source>
        <dbReference type="EMBL" id="MDN4479323.1"/>
    </source>
</evidence>
<evidence type="ECO:0000259" key="4">
    <source>
        <dbReference type="PROSITE" id="PS50987"/>
    </source>
</evidence>
<gene>
    <name evidence="5" type="ORF">QQX02_00095</name>
</gene>
<dbReference type="PROSITE" id="PS50987">
    <property type="entry name" value="HTH_ARSR_2"/>
    <property type="match status" value="1"/>
</dbReference>
<dbReference type="InterPro" id="IPR036388">
    <property type="entry name" value="WH-like_DNA-bd_sf"/>
</dbReference>
<proteinExistence type="predicted"/>
<dbReference type="CDD" id="cd00090">
    <property type="entry name" value="HTH_ARSR"/>
    <property type="match status" value="1"/>
</dbReference>
<keyword evidence="3" id="KW-0804">Transcription</keyword>
<keyword evidence="1" id="KW-0805">Transcription regulation</keyword>
<dbReference type="InterPro" id="IPR011991">
    <property type="entry name" value="ArsR-like_HTH"/>
</dbReference>
<comment type="caution">
    <text evidence="5">The sequence shown here is derived from an EMBL/GenBank/DDBJ whole genome shotgun (WGS) entry which is preliminary data.</text>
</comment>
<dbReference type="PANTHER" id="PTHR33154">
    <property type="entry name" value="TRANSCRIPTIONAL REGULATOR, ARSR FAMILY"/>
    <property type="match status" value="1"/>
</dbReference>
<dbReference type="Proteomes" id="UP001172708">
    <property type="component" value="Unassembled WGS sequence"/>
</dbReference>
<dbReference type="Pfam" id="PF01022">
    <property type="entry name" value="HTH_5"/>
    <property type="match status" value="1"/>
</dbReference>
<name>A0ABT8GD21_9MICO</name>
<dbReference type="Gene3D" id="1.10.10.10">
    <property type="entry name" value="Winged helix-like DNA-binding domain superfamily/Winged helix DNA-binding domain"/>
    <property type="match status" value="1"/>
</dbReference>
<dbReference type="InterPro" id="IPR036390">
    <property type="entry name" value="WH_DNA-bd_sf"/>
</dbReference>